<reference evidence="1 2" key="1">
    <citation type="submission" date="2018-07" db="EMBL/GenBank/DDBJ databases">
        <title>Genomic Encyclopedia of Type Strains, Phase III (KMG-III): the genomes of soil and plant-associated and newly described type strains.</title>
        <authorList>
            <person name="Whitman W."/>
        </authorList>
    </citation>
    <scope>NUCLEOTIDE SEQUENCE [LARGE SCALE GENOMIC DNA]</scope>
    <source>
        <strain evidence="1 2">CECT 8488</strain>
    </source>
</reference>
<dbReference type="CDD" id="cd01745">
    <property type="entry name" value="GATase1_2"/>
    <property type="match status" value="1"/>
</dbReference>
<keyword evidence="1" id="KW-0808">Transferase</keyword>
<dbReference type="EMBL" id="QRDW01000023">
    <property type="protein sequence ID" value="RED43374.1"/>
    <property type="molecule type" value="Genomic_DNA"/>
</dbReference>
<gene>
    <name evidence="1" type="ORF">DFP90_12317</name>
</gene>
<dbReference type="GO" id="GO:0005829">
    <property type="term" value="C:cytosol"/>
    <property type="evidence" value="ECO:0007669"/>
    <property type="project" value="TreeGrafter"/>
</dbReference>
<evidence type="ECO:0000313" key="1">
    <source>
        <dbReference type="EMBL" id="RED43374.1"/>
    </source>
</evidence>
<name>A0A3D9H1K9_9PROT</name>
<organism evidence="1 2">
    <name type="scientific">Aestuariispira insulae</name>
    <dbReference type="NCBI Taxonomy" id="1461337"/>
    <lineage>
        <taxon>Bacteria</taxon>
        <taxon>Pseudomonadati</taxon>
        <taxon>Pseudomonadota</taxon>
        <taxon>Alphaproteobacteria</taxon>
        <taxon>Rhodospirillales</taxon>
        <taxon>Kiloniellaceae</taxon>
        <taxon>Aestuariispira</taxon>
    </lineage>
</organism>
<evidence type="ECO:0000313" key="2">
    <source>
        <dbReference type="Proteomes" id="UP000256845"/>
    </source>
</evidence>
<dbReference type="InterPro" id="IPR011697">
    <property type="entry name" value="Peptidase_C26"/>
</dbReference>
<dbReference type="GO" id="GO:0033969">
    <property type="term" value="F:gamma-glutamyl-gamma-aminobutyrate hydrolase activity"/>
    <property type="evidence" value="ECO:0007669"/>
    <property type="project" value="TreeGrafter"/>
</dbReference>
<dbReference type="Proteomes" id="UP000256845">
    <property type="component" value="Unassembled WGS sequence"/>
</dbReference>
<dbReference type="GO" id="GO:0006598">
    <property type="term" value="P:polyamine catabolic process"/>
    <property type="evidence" value="ECO:0007669"/>
    <property type="project" value="TreeGrafter"/>
</dbReference>
<dbReference type="PANTHER" id="PTHR43235">
    <property type="entry name" value="GLUTAMINE AMIDOTRANSFERASE PB2B2.05-RELATED"/>
    <property type="match status" value="1"/>
</dbReference>
<sequence>MTDNSNKSRPLIAVTTSNRGSRMMWWLNRLSVYLAGGKAHRMTPDTGPEATRDADALLIGGGDDIGAALYQGDVSLDIRIDPKRDHLEQSALAIALERGIPVLGVCRGAQMINVFLGGSLHQEIKDAFGLKKYRRTTLPLKHVHLSSGCRLGQIMARDKITANSLHHQAIDRLAPGLNAVGRDEIGIIQAIESPDHPFLFGVQWHPEFLFWQRPHTALFKALVRHSRQ</sequence>
<dbReference type="GO" id="GO:0016740">
    <property type="term" value="F:transferase activity"/>
    <property type="evidence" value="ECO:0007669"/>
    <property type="project" value="UniProtKB-KW"/>
</dbReference>
<proteinExistence type="predicted"/>
<dbReference type="Gene3D" id="3.40.50.880">
    <property type="match status" value="1"/>
</dbReference>
<dbReference type="PANTHER" id="PTHR43235:SF1">
    <property type="entry name" value="GLUTAMINE AMIDOTRANSFERASE PB2B2.05-RELATED"/>
    <property type="match status" value="1"/>
</dbReference>
<protein>
    <submittedName>
        <fullName evidence="1">Putative glutamine amidotransferase</fullName>
    </submittedName>
</protein>
<keyword evidence="2" id="KW-1185">Reference proteome</keyword>
<dbReference type="AlphaFoldDB" id="A0A3D9H1K9"/>
<accession>A0A3D9H1K9</accession>
<comment type="caution">
    <text evidence="1">The sequence shown here is derived from an EMBL/GenBank/DDBJ whole genome shotgun (WGS) entry which is preliminary data.</text>
</comment>
<dbReference type="SUPFAM" id="SSF52317">
    <property type="entry name" value="Class I glutamine amidotransferase-like"/>
    <property type="match status" value="1"/>
</dbReference>
<dbReference type="Pfam" id="PF07722">
    <property type="entry name" value="Peptidase_C26"/>
    <property type="match status" value="1"/>
</dbReference>
<dbReference type="OrthoDB" id="9813383at2"/>
<keyword evidence="1" id="KW-0315">Glutamine amidotransferase</keyword>
<dbReference type="InterPro" id="IPR029062">
    <property type="entry name" value="Class_I_gatase-like"/>
</dbReference>
<dbReference type="RefSeq" id="WP_115939664.1">
    <property type="nucleotide sequence ID" value="NZ_QRDW01000023.1"/>
</dbReference>
<dbReference type="PROSITE" id="PS51273">
    <property type="entry name" value="GATASE_TYPE_1"/>
    <property type="match status" value="1"/>
</dbReference>
<dbReference type="InterPro" id="IPR044668">
    <property type="entry name" value="PuuD-like"/>
</dbReference>